<dbReference type="GeneID" id="113495414"/>
<reference evidence="3" key="1">
    <citation type="submission" date="2025-08" db="UniProtKB">
        <authorList>
            <consortium name="RefSeq"/>
        </authorList>
    </citation>
    <scope>IDENTIFICATION</scope>
</reference>
<sequence length="346" mass="39751">MYLLNVSLSSLITPVSVQSSSVNPPRASRSRIATPAQLVAPQTYPGNAIKMQCFICVTYMIILFSTNPTRPREIDTTHKERSLFRDVIESLRIHSQLPEDINQNDENNLSQNFIRFGYENEPSHLPSDADYIPRRNDRIEMPTLKYRFPKSLDVNSSEEIQPREEVVVFIDTNKHKSTTPKPKKKPTRPQLNKIHNQNRIKENEEEENTDNETDDYNPSLSNTMAGQSHIGNRESQTVLKPTVIVNIRGSVNHRDSDIRIESRDEDAKAVPLHNIFNINQEIKIEKEGNKKKPANVKQEIHTVPEKANAKVEEDMMMCETATTKQELNQNQENRKFDNVLQILLSI</sequence>
<feature type="region of interest" description="Disordered" evidence="1">
    <location>
        <begin position="173"/>
        <end position="218"/>
    </location>
</feature>
<protein>
    <submittedName>
        <fullName evidence="3">Uncharacterized protein LOC113495414</fullName>
    </submittedName>
</protein>
<dbReference type="OrthoDB" id="7228128at2759"/>
<feature type="compositionally biased region" description="Basic residues" evidence="1">
    <location>
        <begin position="175"/>
        <end position="187"/>
    </location>
</feature>
<organism evidence="2 3">
    <name type="scientific">Trichoplusia ni</name>
    <name type="common">Cabbage looper</name>
    <dbReference type="NCBI Taxonomy" id="7111"/>
    <lineage>
        <taxon>Eukaryota</taxon>
        <taxon>Metazoa</taxon>
        <taxon>Ecdysozoa</taxon>
        <taxon>Arthropoda</taxon>
        <taxon>Hexapoda</taxon>
        <taxon>Insecta</taxon>
        <taxon>Pterygota</taxon>
        <taxon>Neoptera</taxon>
        <taxon>Endopterygota</taxon>
        <taxon>Lepidoptera</taxon>
        <taxon>Glossata</taxon>
        <taxon>Ditrysia</taxon>
        <taxon>Noctuoidea</taxon>
        <taxon>Noctuidae</taxon>
        <taxon>Plusiinae</taxon>
        <taxon>Trichoplusia</taxon>
    </lineage>
</organism>
<accession>A0A7E5VP24</accession>
<evidence type="ECO:0000313" key="3">
    <source>
        <dbReference type="RefSeq" id="XP_026729921.1"/>
    </source>
</evidence>
<dbReference type="InParanoid" id="A0A7E5VP24"/>
<evidence type="ECO:0000256" key="1">
    <source>
        <dbReference type="SAM" id="MobiDB-lite"/>
    </source>
</evidence>
<dbReference type="AlphaFoldDB" id="A0A7E5VP24"/>
<evidence type="ECO:0000313" key="2">
    <source>
        <dbReference type="Proteomes" id="UP000322000"/>
    </source>
</evidence>
<name>A0A7E5VP24_TRINI</name>
<dbReference type="Proteomes" id="UP000322000">
    <property type="component" value="Chromosome 6"/>
</dbReference>
<dbReference type="RefSeq" id="XP_026729921.1">
    <property type="nucleotide sequence ID" value="XM_026874120.1"/>
</dbReference>
<keyword evidence="2" id="KW-1185">Reference proteome</keyword>
<proteinExistence type="predicted"/>
<feature type="compositionally biased region" description="Acidic residues" evidence="1">
    <location>
        <begin position="203"/>
        <end position="215"/>
    </location>
</feature>
<dbReference type="KEGG" id="tnl:113495414"/>
<gene>
    <name evidence="3" type="primary">LOC113495414</name>
</gene>